<dbReference type="EMBL" id="CATOUU010000349">
    <property type="protein sequence ID" value="CAI9925875.1"/>
    <property type="molecule type" value="Genomic_DNA"/>
</dbReference>
<name>A0AA86NVJ6_9EUKA</name>
<dbReference type="EMBL" id="CAXDID020000813">
    <property type="protein sequence ID" value="CAL6114676.1"/>
    <property type="molecule type" value="Genomic_DNA"/>
</dbReference>
<dbReference type="AlphaFoldDB" id="A0AA86NVJ6"/>
<comment type="caution">
    <text evidence="1">The sequence shown here is derived from an EMBL/GenBank/DDBJ whole genome shotgun (WGS) entry which is preliminary data.</text>
</comment>
<accession>A0AA86NVJ6</accession>
<proteinExistence type="predicted"/>
<reference evidence="1" key="1">
    <citation type="submission" date="2023-06" db="EMBL/GenBank/DDBJ databases">
        <authorList>
            <person name="Kurt Z."/>
        </authorList>
    </citation>
    <scope>NUCLEOTIDE SEQUENCE</scope>
</reference>
<evidence type="ECO:0000313" key="1">
    <source>
        <dbReference type="EMBL" id="CAI9925875.1"/>
    </source>
</evidence>
<dbReference type="InterPro" id="IPR036045">
    <property type="entry name" value="Sec1-like_sf"/>
</dbReference>
<dbReference type="Proteomes" id="UP001642409">
    <property type="component" value="Unassembled WGS sequence"/>
</dbReference>
<keyword evidence="3" id="KW-1185">Reference proteome</keyword>
<dbReference type="SUPFAM" id="SSF56815">
    <property type="entry name" value="Sec1/munc18-like (SM) proteins"/>
    <property type="match status" value="1"/>
</dbReference>
<organism evidence="1">
    <name type="scientific">Hexamita inflata</name>
    <dbReference type="NCBI Taxonomy" id="28002"/>
    <lineage>
        <taxon>Eukaryota</taxon>
        <taxon>Metamonada</taxon>
        <taxon>Diplomonadida</taxon>
        <taxon>Hexamitidae</taxon>
        <taxon>Hexamitinae</taxon>
        <taxon>Hexamita</taxon>
    </lineage>
</organism>
<evidence type="ECO:0000313" key="2">
    <source>
        <dbReference type="EMBL" id="CAL6114676.1"/>
    </source>
</evidence>
<evidence type="ECO:0000313" key="3">
    <source>
        <dbReference type="Proteomes" id="UP001642409"/>
    </source>
</evidence>
<protein>
    <submittedName>
        <fullName evidence="1">Sec1-like superfamily</fullName>
    </submittedName>
    <submittedName>
        <fullName evidence="2">Sec1-like_superfamily</fullName>
    </submittedName>
</protein>
<reference evidence="2 3" key="2">
    <citation type="submission" date="2024-07" db="EMBL/GenBank/DDBJ databases">
        <authorList>
            <person name="Akdeniz Z."/>
        </authorList>
    </citation>
    <scope>NUCLEOTIDE SEQUENCE [LARGE SCALE GENOMIC DNA]</scope>
</reference>
<sequence length="543" mass="63058">MYKGAQQFLQKYLNSGDFSVLLTDAESQPLIEQLLSSEHLQKANVCIVLQMSKLNQLQSILQQNLAKVICVLSPNSAQAIIQFLNENYVHLASFRILFTSKVNLEQQMNLTQLSPPESFKVYQTGLGVHFLTQNNFTASSLDDLLDFYQSAISKFGQYVFPSKISIVGRQFTDFAAISKQLERFMQSQSLQKTNDHLIIIDRDATIESFQSASMCYGSLLSQFQHILTYIVDSQLPKEDCEKILPFLDDIYSQSQTEVYKFLNELFKRKTTQNNNSDLFFRNHKLLNCSFVDAIQLTANLIQQTNKQEQIILQQSDISQIQQHEQNKAFLNKHLEMQKFLMSFVKLSGFKEFSDLIADMKRNPLQTSKILEFLQKELKYKFMKQILINTFLLTQENAVEHLNSIQQKINTTPTVNYLPHQELLKTQSGLTSKLQLWEVELLFLVYYVSNYILKYFATSNADDKFQQIISSWRLFMNYSLTQEGQKYDFDRIRPQSTIQSRYLIFQKGKIEITTCNKRTAMTKINAVEDVQGRSTNSLNKLRQF</sequence>
<gene>
    <name evidence="1" type="ORF">HINF_LOCUS13520</name>
    <name evidence="2" type="ORF">HINF_LOCUS78179</name>
</gene>